<sequence>MNKFKYFKLIKEKLSIIILITISSIIISTIATLFFIEPTYESKISVIIGPNQSTSGDYSSSQSSYDVVMYQKMVKTYSELLTSKIVLQDVIENTGLDLNLESLESMIKIKTTTESEFINITVEGKVPEVTTLVANQLTLSLKNISSEIRGVDNVILVDSASIPEKPTKPNIIINISLSFILGLIFSISLVVLINYLDQRIKDKDELKELITFPILGEIPDFSSVNINNKGNYLFVNESPKSLPSEAINILRTNLQFCNVNYNLKKILITSSSPSEGKSTIISNLGISMALTNKKVIIIDCDMRKPKIHRIFSLSNIIGLSHILSNQAELEECLQSSGINNLSILTAGVIPPNPSELISSNGMKILLDRLTSNFDFILIDSPPLPLVADSQALSTFVDGTIIITKLGYTTKSALLNTKEILDGLKTNVIGVVLNNSPLDSSVNYYYQ</sequence>
<feature type="domain" description="Polysaccharide chain length determinant N-terminal" evidence="18">
    <location>
        <begin position="6"/>
        <end position="93"/>
    </location>
</feature>
<evidence type="ECO:0000256" key="9">
    <source>
        <dbReference type="ARBA" id="ARBA00022692"/>
    </source>
</evidence>
<dbReference type="RefSeq" id="WP_055264722.1">
    <property type="nucleotide sequence ID" value="NZ_CABIXQ010000007.1"/>
</dbReference>
<comment type="similarity">
    <text evidence="4">Belongs to the etk/wzc family.</text>
</comment>
<dbReference type="InterPro" id="IPR027417">
    <property type="entry name" value="P-loop_NTPase"/>
</dbReference>
<dbReference type="InterPro" id="IPR032807">
    <property type="entry name" value="GNVR"/>
</dbReference>
<dbReference type="FunFam" id="3.40.50.300:FF:000527">
    <property type="entry name" value="Tyrosine-protein kinase etk"/>
    <property type="match status" value="1"/>
</dbReference>
<feature type="domain" description="AAA" evidence="19">
    <location>
        <begin position="275"/>
        <end position="407"/>
    </location>
</feature>
<dbReference type="Pfam" id="PF13614">
    <property type="entry name" value="AAA_31"/>
    <property type="match status" value="1"/>
</dbReference>
<evidence type="ECO:0000313" key="22">
    <source>
        <dbReference type="Proteomes" id="UP000095594"/>
    </source>
</evidence>
<dbReference type="SUPFAM" id="SSF52540">
    <property type="entry name" value="P-loop containing nucleoside triphosphate hydrolases"/>
    <property type="match status" value="1"/>
</dbReference>
<reference evidence="21 22" key="1">
    <citation type="submission" date="2015-09" db="EMBL/GenBank/DDBJ databases">
        <authorList>
            <consortium name="Pathogen Informatics"/>
        </authorList>
    </citation>
    <scope>NUCLEOTIDE SEQUENCE [LARGE SCALE GENOMIC DNA]</scope>
    <source>
        <strain evidence="21 22">2789STDY5834856</strain>
    </source>
</reference>
<evidence type="ECO:0000313" key="21">
    <source>
        <dbReference type="EMBL" id="CUO24895.1"/>
    </source>
</evidence>
<evidence type="ECO:0000256" key="15">
    <source>
        <dbReference type="ARBA" id="ARBA00023137"/>
    </source>
</evidence>
<evidence type="ECO:0000256" key="4">
    <source>
        <dbReference type="ARBA" id="ARBA00008883"/>
    </source>
</evidence>
<comment type="catalytic activity">
    <reaction evidence="16">
        <text>L-tyrosyl-[protein] + ATP = O-phospho-L-tyrosyl-[protein] + ADP + H(+)</text>
        <dbReference type="Rhea" id="RHEA:10596"/>
        <dbReference type="Rhea" id="RHEA-COMP:10136"/>
        <dbReference type="Rhea" id="RHEA-COMP:20101"/>
        <dbReference type="ChEBI" id="CHEBI:15378"/>
        <dbReference type="ChEBI" id="CHEBI:30616"/>
        <dbReference type="ChEBI" id="CHEBI:46858"/>
        <dbReference type="ChEBI" id="CHEBI:61978"/>
        <dbReference type="ChEBI" id="CHEBI:456216"/>
        <dbReference type="EC" id="2.7.10.2"/>
    </reaction>
</comment>
<dbReference type="Gene3D" id="3.40.50.300">
    <property type="entry name" value="P-loop containing nucleotide triphosphate hydrolases"/>
    <property type="match status" value="1"/>
</dbReference>
<protein>
    <recommendedName>
        <fullName evidence="5">non-specific protein-tyrosine kinase</fullName>
        <ecNumber evidence="5">2.7.10.2</ecNumber>
    </recommendedName>
</protein>
<keyword evidence="11" id="KW-0418">Kinase</keyword>
<evidence type="ECO:0000256" key="13">
    <source>
        <dbReference type="ARBA" id="ARBA00022989"/>
    </source>
</evidence>
<dbReference type="Pfam" id="PF13807">
    <property type="entry name" value="GNVR"/>
    <property type="match status" value="1"/>
</dbReference>
<keyword evidence="15" id="KW-0829">Tyrosine-protein kinase</keyword>
<dbReference type="GO" id="GO:0042802">
    <property type="term" value="F:identical protein binding"/>
    <property type="evidence" value="ECO:0007669"/>
    <property type="project" value="UniProtKB-ARBA"/>
</dbReference>
<evidence type="ECO:0000256" key="16">
    <source>
        <dbReference type="ARBA" id="ARBA00051245"/>
    </source>
</evidence>
<dbReference type="InterPro" id="IPR050445">
    <property type="entry name" value="Bact_polysacc_biosynth/exp"/>
</dbReference>
<dbReference type="EMBL" id="CYZX01000007">
    <property type="protein sequence ID" value="CUO24895.1"/>
    <property type="molecule type" value="Genomic_DNA"/>
</dbReference>
<dbReference type="CDD" id="cd05387">
    <property type="entry name" value="BY-kinase"/>
    <property type="match status" value="1"/>
</dbReference>
<evidence type="ECO:0000256" key="14">
    <source>
        <dbReference type="ARBA" id="ARBA00023136"/>
    </source>
</evidence>
<keyword evidence="14 17" id="KW-0472">Membrane</keyword>
<dbReference type="PANTHER" id="PTHR32309:SF13">
    <property type="entry name" value="FERRIC ENTEROBACTIN TRANSPORT PROTEIN FEPE"/>
    <property type="match status" value="1"/>
</dbReference>
<dbReference type="AlphaFoldDB" id="A0A174DL89"/>
<dbReference type="InterPro" id="IPR003856">
    <property type="entry name" value="LPS_length_determ_N"/>
</dbReference>
<comment type="similarity">
    <text evidence="2">Belongs to the CpsC/CapA family.</text>
</comment>
<organism evidence="21 22">
    <name type="scientific">Clostridium disporicum</name>
    <dbReference type="NCBI Taxonomy" id="84024"/>
    <lineage>
        <taxon>Bacteria</taxon>
        <taxon>Bacillati</taxon>
        <taxon>Bacillota</taxon>
        <taxon>Clostridia</taxon>
        <taxon>Eubacteriales</taxon>
        <taxon>Clostridiaceae</taxon>
        <taxon>Clostridium</taxon>
    </lineage>
</organism>
<feature type="transmembrane region" description="Helical" evidence="17">
    <location>
        <begin position="171"/>
        <end position="196"/>
    </location>
</feature>
<dbReference type="GO" id="GO:0004715">
    <property type="term" value="F:non-membrane spanning protein tyrosine kinase activity"/>
    <property type="evidence" value="ECO:0007669"/>
    <property type="project" value="UniProtKB-EC"/>
</dbReference>
<evidence type="ECO:0000256" key="17">
    <source>
        <dbReference type="SAM" id="Phobius"/>
    </source>
</evidence>
<dbReference type="InterPro" id="IPR025669">
    <property type="entry name" value="AAA_dom"/>
</dbReference>
<keyword evidence="13 17" id="KW-1133">Transmembrane helix</keyword>
<comment type="subcellular location">
    <subcellularLocation>
        <location evidence="1">Cell inner membrane</location>
        <topology evidence="1">Multi-pass membrane protein</topology>
    </subcellularLocation>
</comment>
<dbReference type="Pfam" id="PF02706">
    <property type="entry name" value="Wzz"/>
    <property type="match status" value="1"/>
</dbReference>
<accession>A0A174DL89</accession>
<dbReference type="OrthoDB" id="9794577at2"/>
<keyword evidence="7" id="KW-0997">Cell inner membrane</keyword>
<dbReference type="InterPro" id="IPR005702">
    <property type="entry name" value="Wzc-like_C"/>
</dbReference>
<gene>
    <name evidence="21" type="primary">ywqD_1</name>
    <name evidence="21" type="ORF">ERS852471_01202</name>
</gene>
<evidence type="ECO:0000256" key="1">
    <source>
        <dbReference type="ARBA" id="ARBA00004429"/>
    </source>
</evidence>
<evidence type="ECO:0000256" key="6">
    <source>
        <dbReference type="ARBA" id="ARBA00022475"/>
    </source>
</evidence>
<keyword evidence="8 21" id="KW-0808">Transferase</keyword>
<dbReference type="Proteomes" id="UP000095594">
    <property type="component" value="Unassembled WGS sequence"/>
</dbReference>
<evidence type="ECO:0000256" key="8">
    <source>
        <dbReference type="ARBA" id="ARBA00022679"/>
    </source>
</evidence>
<keyword evidence="12" id="KW-0067">ATP-binding</keyword>
<keyword evidence="6" id="KW-1003">Cell membrane</keyword>
<evidence type="ECO:0000256" key="2">
    <source>
        <dbReference type="ARBA" id="ARBA00006683"/>
    </source>
</evidence>
<evidence type="ECO:0000256" key="5">
    <source>
        <dbReference type="ARBA" id="ARBA00011903"/>
    </source>
</evidence>
<name>A0A174DL89_9CLOT</name>
<evidence type="ECO:0000256" key="3">
    <source>
        <dbReference type="ARBA" id="ARBA00007316"/>
    </source>
</evidence>
<dbReference type="GO" id="GO:0005886">
    <property type="term" value="C:plasma membrane"/>
    <property type="evidence" value="ECO:0007669"/>
    <property type="project" value="UniProtKB-SubCell"/>
</dbReference>
<evidence type="ECO:0000259" key="20">
    <source>
        <dbReference type="Pfam" id="PF13807"/>
    </source>
</evidence>
<feature type="transmembrane region" description="Helical" evidence="17">
    <location>
        <begin position="14"/>
        <end position="36"/>
    </location>
</feature>
<keyword evidence="10" id="KW-0547">Nucleotide-binding</keyword>
<keyword evidence="9 17" id="KW-0812">Transmembrane</keyword>
<evidence type="ECO:0000259" key="18">
    <source>
        <dbReference type="Pfam" id="PF02706"/>
    </source>
</evidence>
<comment type="similarity">
    <text evidence="3">Belongs to the CpsD/CapB family.</text>
</comment>
<evidence type="ECO:0000256" key="11">
    <source>
        <dbReference type="ARBA" id="ARBA00022777"/>
    </source>
</evidence>
<dbReference type="GO" id="GO:0005524">
    <property type="term" value="F:ATP binding"/>
    <property type="evidence" value="ECO:0007669"/>
    <property type="project" value="UniProtKB-KW"/>
</dbReference>
<evidence type="ECO:0000256" key="7">
    <source>
        <dbReference type="ARBA" id="ARBA00022519"/>
    </source>
</evidence>
<dbReference type="PANTHER" id="PTHR32309">
    <property type="entry name" value="TYROSINE-PROTEIN KINASE"/>
    <property type="match status" value="1"/>
</dbReference>
<evidence type="ECO:0000256" key="12">
    <source>
        <dbReference type="ARBA" id="ARBA00022840"/>
    </source>
</evidence>
<dbReference type="NCBIfam" id="TIGR01007">
    <property type="entry name" value="eps_fam"/>
    <property type="match status" value="1"/>
</dbReference>
<evidence type="ECO:0000256" key="10">
    <source>
        <dbReference type="ARBA" id="ARBA00022741"/>
    </source>
</evidence>
<proteinExistence type="inferred from homology"/>
<feature type="domain" description="Tyrosine-protein kinase G-rich" evidence="20">
    <location>
        <begin position="132"/>
        <end position="192"/>
    </location>
</feature>
<evidence type="ECO:0000259" key="19">
    <source>
        <dbReference type="Pfam" id="PF13614"/>
    </source>
</evidence>
<dbReference type="EC" id="2.7.10.2" evidence="5"/>